<dbReference type="Proteomes" id="UP000036873">
    <property type="component" value="Unassembled WGS sequence"/>
</dbReference>
<proteinExistence type="predicted"/>
<evidence type="ECO:0000313" key="1">
    <source>
        <dbReference type="EMBL" id="KNZ41889.1"/>
    </source>
</evidence>
<organism evidence="1 2">
    <name type="scientific">Acetobacterium bakii</name>
    <dbReference type="NCBI Taxonomy" id="52689"/>
    <lineage>
        <taxon>Bacteria</taxon>
        <taxon>Bacillati</taxon>
        <taxon>Bacillota</taxon>
        <taxon>Clostridia</taxon>
        <taxon>Eubacteriales</taxon>
        <taxon>Eubacteriaceae</taxon>
        <taxon>Acetobacterium</taxon>
    </lineage>
</organism>
<reference evidence="2" key="1">
    <citation type="submission" date="2015-07" db="EMBL/GenBank/DDBJ databases">
        <title>Draft genome sequence of Acetobacterium bakii DSM 8293, a potential psychrophilic chemical producer through syngas fermentation.</title>
        <authorList>
            <person name="Song Y."/>
            <person name="Hwang S."/>
            <person name="Cho B.-K."/>
        </authorList>
    </citation>
    <scope>NUCLEOTIDE SEQUENCE [LARGE SCALE GENOMIC DNA]</scope>
    <source>
        <strain evidence="2">DSM 8239</strain>
    </source>
</reference>
<gene>
    <name evidence="1" type="ORF">AKG39_09755</name>
</gene>
<sequence>MSNESITLSEHDENCGCGCHDEQHPSEAHHHHEHKPITVTTHDTSIVGSYKFTIEKPYEEAEIVLDELLRHVAKDVTALGGIIGHIKAFLTSKGKSCMISITEDDSDKHHIESSHCVIEGVAIVFCIVPEQLESILKETFSAYIID</sequence>
<accession>A0A0L6U064</accession>
<dbReference type="STRING" id="52689.AKG39_09755"/>
<protein>
    <submittedName>
        <fullName evidence="1">Uncharacterized protein</fullName>
    </submittedName>
</protein>
<comment type="caution">
    <text evidence="1">The sequence shown here is derived from an EMBL/GenBank/DDBJ whole genome shotgun (WGS) entry which is preliminary data.</text>
</comment>
<name>A0A0L6U064_9FIRM</name>
<dbReference type="OrthoDB" id="1779822at2"/>
<dbReference type="RefSeq" id="WP_050740201.1">
    <property type="nucleotide sequence ID" value="NZ_LGYO01000022.1"/>
</dbReference>
<dbReference type="EMBL" id="LGYO01000022">
    <property type="protein sequence ID" value="KNZ41889.1"/>
    <property type="molecule type" value="Genomic_DNA"/>
</dbReference>
<dbReference type="AlphaFoldDB" id="A0A0L6U064"/>
<keyword evidence="2" id="KW-1185">Reference proteome</keyword>
<evidence type="ECO:0000313" key="2">
    <source>
        <dbReference type="Proteomes" id="UP000036873"/>
    </source>
</evidence>